<dbReference type="Proteomes" id="UP001152799">
    <property type="component" value="Chromosome 9"/>
</dbReference>
<evidence type="ECO:0000256" key="2">
    <source>
        <dbReference type="ARBA" id="ARBA00004174"/>
    </source>
</evidence>
<dbReference type="GO" id="GO:0004497">
    <property type="term" value="F:monooxygenase activity"/>
    <property type="evidence" value="ECO:0007669"/>
    <property type="project" value="UniProtKB-KW"/>
</dbReference>
<evidence type="ECO:0000256" key="8">
    <source>
        <dbReference type="ARBA" id="ARBA00022848"/>
    </source>
</evidence>
<keyword evidence="8" id="KW-0492">Microsome</keyword>
<name>A0A9N9N0S2_9CUCU</name>
<evidence type="ECO:0000256" key="9">
    <source>
        <dbReference type="ARBA" id="ARBA00023002"/>
    </source>
</evidence>
<dbReference type="CDD" id="cd11056">
    <property type="entry name" value="CYP6-like"/>
    <property type="match status" value="1"/>
</dbReference>
<feature type="binding site" description="axial binding residue" evidence="13">
    <location>
        <position position="465"/>
    </location>
    <ligand>
        <name>heme</name>
        <dbReference type="ChEBI" id="CHEBI:30413"/>
    </ligand>
    <ligandPart>
        <name>Fe</name>
        <dbReference type="ChEBI" id="CHEBI:18248"/>
    </ligandPart>
</feature>
<dbReference type="PROSITE" id="PS00086">
    <property type="entry name" value="CYTOCHROME_P450"/>
    <property type="match status" value="1"/>
</dbReference>
<dbReference type="EMBL" id="OU892285">
    <property type="protein sequence ID" value="CAG9773838.1"/>
    <property type="molecule type" value="Genomic_DNA"/>
</dbReference>
<keyword evidence="7" id="KW-0256">Endoplasmic reticulum</keyword>
<dbReference type="SUPFAM" id="SSF48264">
    <property type="entry name" value="Cytochrome P450"/>
    <property type="match status" value="1"/>
</dbReference>
<dbReference type="PANTHER" id="PTHR24292">
    <property type="entry name" value="CYTOCHROME P450"/>
    <property type="match status" value="1"/>
</dbReference>
<evidence type="ECO:0000313" key="15">
    <source>
        <dbReference type="EMBL" id="CAG9773838.1"/>
    </source>
</evidence>
<protein>
    <recommendedName>
        <fullName evidence="17">Cytochrome P450</fullName>
    </recommendedName>
</protein>
<dbReference type="InterPro" id="IPR050476">
    <property type="entry name" value="Insect_CytP450_Detox"/>
</dbReference>
<evidence type="ECO:0000256" key="4">
    <source>
        <dbReference type="ARBA" id="ARBA00010617"/>
    </source>
</evidence>
<dbReference type="InterPro" id="IPR001128">
    <property type="entry name" value="Cyt_P450"/>
</dbReference>
<comment type="similarity">
    <text evidence="4 14">Belongs to the cytochrome P450 family.</text>
</comment>
<evidence type="ECO:0000256" key="1">
    <source>
        <dbReference type="ARBA" id="ARBA00001971"/>
    </source>
</evidence>
<evidence type="ECO:0000256" key="11">
    <source>
        <dbReference type="ARBA" id="ARBA00023033"/>
    </source>
</evidence>
<dbReference type="FunFam" id="1.10.630.10:FF:000042">
    <property type="entry name" value="Cytochrome P450"/>
    <property type="match status" value="1"/>
</dbReference>
<dbReference type="Gene3D" id="1.10.630.10">
    <property type="entry name" value="Cytochrome P450"/>
    <property type="match status" value="1"/>
</dbReference>
<dbReference type="InterPro" id="IPR002402">
    <property type="entry name" value="Cyt_P450_E_grp-II"/>
</dbReference>
<dbReference type="GO" id="GO:0016705">
    <property type="term" value="F:oxidoreductase activity, acting on paired donors, with incorporation or reduction of molecular oxygen"/>
    <property type="evidence" value="ECO:0007669"/>
    <property type="project" value="InterPro"/>
</dbReference>
<dbReference type="AlphaFoldDB" id="A0A9N9N0S2"/>
<dbReference type="PRINTS" id="PR00464">
    <property type="entry name" value="EP450II"/>
</dbReference>
<dbReference type="PANTHER" id="PTHR24292:SF54">
    <property type="entry name" value="CYP9F3-RELATED"/>
    <property type="match status" value="1"/>
</dbReference>
<dbReference type="InterPro" id="IPR017972">
    <property type="entry name" value="Cyt_P450_CS"/>
</dbReference>
<dbReference type="OrthoDB" id="2789670at2759"/>
<evidence type="ECO:0000313" key="16">
    <source>
        <dbReference type="Proteomes" id="UP001152799"/>
    </source>
</evidence>
<comment type="subcellular location">
    <subcellularLocation>
        <location evidence="3">Endoplasmic reticulum membrane</location>
        <topology evidence="3">Peripheral membrane protein</topology>
    </subcellularLocation>
    <subcellularLocation>
        <location evidence="2">Microsome membrane</location>
        <topology evidence="2">Peripheral membrane protein</topology>
    </subcellularLocation>
</comment>
<keyword evidence="12" id="KW-0472">Membrane</keyword>
<dbReference type="PRINTS" id="PR00385">
    <property type="entry name" value="P450"/>
</dbReference>
<keyword evidence="16" id="KW-1185">Reference proteome</keyword>
<evidence type="ECO:0000256" key="10">
    <source>
        <dbReference type="ARBA" id="ARBA00023004"/>
    </source>
</evidence>
<evidence type="ECO:0000256" key="3">
    <source>
        <dbReference type="ARBA" id="ARBA00004406"/>
    </source>
</evidence>
<evidence type="ECO:0000256" key="5">
    <source>
        <dbReference type="ARBA" id="ARBA00022617"/>
    </source>
</evidence>
<keyword evidence="9 14" id="KW-0560">Oxidoreductase</keyword>
<sequence length="522" mass="60030">MLLIIIVAGLLTFYYLLGRPLNYWKNRGVKQGKPWILFGDSLGIILRKMSIAEAVTSVYDLIPPNTRYYGIYQFMKPKLVVRDPDLIRRITVKDFDHFVDHVAMADPKADPLFAKNLLGLKGEEWRKMRSTLTGSFTSSKMKIMFNLVTEAAEDFVNYFEKQQKNNKILDIEMKDAFTRFTIDVIASTSFGVKVDSLNEPDNEFFKMGKEISQLSFKTVLKMLLFQASPKIYRFFNLSTFRKEVYEFFGNLINETITTREAKGIHRPDMLQILMEAKKGIDKEEPNTNMNTDIGFTATTEYIPKAEALKITNEDIIAQAVIFFFAGFDSVSSLMTFTAYELAVNQQVQDKLRQEILATNQVTFEVIANMPYMDMVISEALRKWPPFVVVGRECTKTYIIKPKLVSEAELIVPKGMAIQIPTYAIHHDPKYYPEPEQFIPERFSAENRNKLTPYTFLGFGQGPRSCIGSRFALLELKIVFFCLLKRLRLVVNEKTQVPVKLKRGMGINIRPEDGLWLGLEKLN</sequence>
<comment type="cofactor">
    <cofactor evidence="1 13">
        <name>heme</name>
        <dbReference type="ChEBI" id="CHEBI:30413"/>
    </cofactor>
</comment>
<proteinExistence type="inferred from homology"/>
<keyword evidence="6 13" id="KW-0479">Metal-binding</keyword>
<evidence type="ECO:0000256" key="12">
    <source>
        <dbReference type="ARBA" id="ARBA00023136"/>
    </source>
</evidence>
<accession>A0A9N9N0S2</accession>
<gene>
    <name evidence="15" type="ORF">CEUTPL_LOCUS14224</name>
</gene>
<organism evidence="15 16">
    <name type="scientific">Ceutorhynchus assimilis</name>
    <name type="common">cabbage seed weevil</name>
    <dbReference type="NCBI Taxonomy" id="467358"/>
    <lineage>
        <taxon>Eukaryota</taxon>
        <taxon>Metazoa</taxon>
        <taxon>Ecdysozoa</taxon>
        <taxon>Arthropoda</taxon>
        <taxon>Hexapoda</taxon>
        <taxon>Insecta</taxon>
        <taxon>Pterygota</taxon>
        <taxon>Neoptera</taxon>
        <taxon>Endopterygota</taxon>
        <taxon>Coleoptera</taxon>
        <taxon>Polyphaga</taxon>
        <taxon>Cucujiformia</taxon>
        <taxon>Curculionidae</taxon>
        <taxon>Ceutorhynchinae</taxon>
        <taxon>Ceutorhynchus</taxon>
    </lineage>
</organism>
<evidence type="ECO:0000256" key="6">
    <source>
        <dbReference type="ARBA" id="ARBA00022723"/>
    </source>
</evidence>
<keyword evidence="5 13" id="KW-0349">Heme</keyword>
<dbReference type="GO" id="GO:0005789">
    <property type="term" value="C:endoplasmic reticulum membrane"/>
    <property type="evidence" value="ECO:0007669"/>
    <property type="project" value="UniProtKB-SubCell"/>
</dbReference>
<evidence type="ECO:0000256" key="13">
    <source>
        <dbReference type="PIRSR" id="PIRSR602402-1"/>
    </source>
</evidence>
<evidence type="ECO:0000256" key="14">
    <source>
        <dbReference type="RuleBase" id="RU000461"/>
    </source>
</evidence>
<dbReference type="GO" id="GO:0020037">
    <property type="term" value="F:heme binding"/>
    <property type="evidence" value="ECO:0007669"/>
    <property type="project" value="InterPro"/>
</dbReference>
<evidence type="ECO:0008006" key="17">
    <source>
        <dbReference type="Google" id="ProtNLM"/>
    </source>
</evidence>
<evidence type="ECO:0000256" key="7">
    <source>
        <dbReference type="ARBA" id="ARBA00022824"/>
    </source>
</evidence>
<dbReference type="Pfam" id="PF00067">
    <property type="entry name" value="p450"/>
    <property type="match status" value="1"/>
</dbReference>
<keyword evidence="11 14" id="KW-0503">Monooxygenase</keyword>
<dbReference type="GO" id="GO:0005506">
    <property type="term" value="F:iron ion binding"/>
    <property type="evidence" value="ECO:0007669"/>
    <property type="project" value="InterPro"/>
</dbReference>
<keyword evidence="10 13" id="KW-0408">Iron</keyword>
<reference evidence="15" key="1">
    <citation type="submission" date="2022-01" db="EMBL/GenBank/DDBJ databases">
        <authorList>
            <person name="King R."/>
        </authorList>
    </citation>
    <scope>NUCLEOTIDE SEQUENCE</scope>
</reference>
<dbReference type="InterPro" id="IPR036396">
    <property type="entry name" value="Cyt_P450_sf"/>
</dbReference>